<dbReference type="Pfam" id="PF13515">
    <property type="entry name" value="FUSC_2"/>
    <property type="match status" value="1"/>
</dbReference>
<evidence type="ECO:0000313" key="8">
    <source>
        <dbReference type="Proteomes" id="UP000545286"/>
    </source>
</evidence>
<feature type="transmembrane region" description="Helical" evidence="5">
    <location>
        <begin position="41"/>
        <end position="58"/>
    </location>
</feature>
<evidence type="ECO:0000256" key="4">
    <source>
        <dbReference type="ARBA" id="ARBA00023136"/>
    </source>
</evidence>
<keyword evidence="2 5" id="KW-0812">Transmembrane</keyword>
<dbReference type="Proteomes" id="UP000545286">
    <property type="component" value="Unassembled WGS sequence"/>
</dbReference>
<dbReference type="InterPro" id="IPR049453">
    <property type="entry name" value="Memb_transporter_dom"/>
</dbReference>
<evidence type="ECO:0000313" key="7">
    <source>
        <dbReference type="EMBL" id="MBB2958806.1"/>
    </source>
</evidence>
<feature type="transmembrane region" description="Helical" evidence="5">
    <location>
        <begin position="67"/>
        <end position="85"/>
    </location>
</feature>
<evidence type="ECO:0000256" key="3">
    <source>
        <dbReference type="ARBA" id="ARBA00022989"/>
    </source>
</evidence>
<protein>
    <submittedName>
        <fullName evidence="7">Uncharacterized membrane protein YgaE (UPF0421/DUF939 family)</fullName>
    </submittedName>
</protein>
<evidence type="ECO:0000256" key="5">
    <source>
        <dbReference type="SAM" id="Phobius"/>
    </source>
</evidence>
<comment type="caution">
    <text evidence="7">The sequence shown here is derived from an EMBL/GenBank/DDBJ whole genome shotgun (WGS) entry which is preliminary data.</text>
</comment>
<evidence type="ECO:0000259" key="6">
    <source>
        <dbReference type="Pfam" id="PF13515"/>
    </source>
</evidence>
<dbReference type="AlphaFoldDB" id="A0A7W4UQM3"/>
<dbReference type="EMBL" id="JACHWJ010000004">
    <property type="protein sequence ID" value="MBB2958806.1"/>
    <property type="molecule type" value="Genomic_DNA"/>
</dbReference>
<reference evidence="7 8" key="1">
    <citation type="submission" date="2020-08" db="EMBL/GenBank/DDBJ databases">
        <title>Sequencing the genomes of 1000 actinobacteria strains.</title>
        <authorList>
            <person name="Klenk H.-P."/>
        </authorList>
    </citation>
    <scope>NUCLEOTIDE SEQUENCE [LARGE SCALE GENOMIC DNA]</scope>
    <source>
        <strain evidence="7 8">DSM 20419</strain>
    </source>
</reference>
<dbReference type="RefSeq" id="WP_183625959.1">
    <property type="nucleotide sequence ID" value="NZ_JACHWJ010000004.1"/>
</dbReference>
<keyword evidence="3 5" id="KW-1133">Transmembrane helix</keyword>
<proteinExistence type="predicted"/>
<evidence type="ECO:0000256" key="2">
    <source>
        <dbReference type="ARBA" id="ARBA00022692"/>
    </source>
</evidence>
<sequence length="356" mass="37676">MAAPAAGVGAAFARLRASLPAVLQITAAAFAAYAIAHWGLGHPIPFLAVTVAITSLGLQRDARPRRVFDTALGITFGVLLSNLSLALFGRGMWQVTVVLAVVLLLGRLVHPSPGFAIGAAVQASLVQLIPVQGVGEYTRLLDAVIGGAVAIAATALVPRNAAALAKNEAKGLIGALAQALGDTSQALRRGDSDAGLAALEELRMTQDTLDAWSTELESAASIARISPFMRHHRGRVERMAELRTSIDLATRNLRVLARRAWSLSWDGRHREELADLLGDIQSGMLELQLGLDDEAMLHQARQTLLIAAARLEPEHLHGAQLADSVLLMQCRPLVVDLLIASGMDAEAARTALPEVN</sequence>
<accession>A0A7W4UQM3</accession>
<organism evidence="7 8">
    <name type="scientific">Pseudoclavibacter helvolus</name>
    <dbReference type="NCBI Taxonomy" id="255205"/>
    <lineage>
        <taxon>Bacteria</taxon>
        <taxon>Bacillati</taxon>
        <taxon>Actinomycetota</taxon>
        <taxon>Actinomycetes</taxon>
        <taxon>Micrococcales</taxon>
        <taxon>Microbacteriaceae</taxon>
        <taxon>Pseudoclavibacter</taxon>
    </lineage>
</organism>
<gene>
    <name evidence="7" type="ORF">FHX72_002952</name>
</gene>
<feature type="domain" description="Integral membrane bound transporter" evidence="6">
    <location>
        <begin position="32"/>
        <end position="152"/>
    </location>
</feature>
<dbReference type="GO" id="GO:0016020">
    <property type="term" value="C:membrane"/>
    <property type="evidence" value="ECO:0007669"/>
    <property type="project" value="UniProtKB-SubCell"/>
</dbReference>
<evidence type="ECO:0000256" key="1">
    <source>
        <dbReference type="ARBA" id="ARBA00004141"/>
    </source>
</evidence>
<name>A0A7W4UQM3_9MICO</name>
<comment type="subcellular location">
    <subcellularLocation>
        <location evidence="1">Membrane</location>
        <topology evidence="1">Multi-pass membrane protein</topology>
    </subcellularLocation>
</comment>
<keyword evidence="8" id="KW-1185">Reference proteome</keyword>
<keyword evidence="4 5" id="KW-0472">Membrane</keyword>